<keyword evidence="6" id="KW-0175">Coiled coil</keyword>
<dbReference type="EMBL" id="KB822718">
    <property type="protein sequence ID" value="ETN43074.1"/>
    <property type="molecule type" value="Genomic_DNA"/>
</dbReference>
<dbReference type="AlphaFoldDB" id="W2S547"/>
<dbReference type="GO" id="GO:0005829">
    <property type="term" value="C:cytosol"/>
    <property type="evidence" value="ECO:0007669"/>
    <property type="project" value="EnsemblFungi"/>
</dbReference>
<dbReference type="STRING" id="1220924.W2S547"/>
<keyword evidence="9" id="KW-1185">Reference proteome</keyword>
<dbReference type="GO" id="GO:0042802">
    <property type="term" value="F:identical protein binding"/>
    <property type="evidence" value="ECO:0007669"/>
    <property type="project" value="EnsemblFungi"/>
</dbReference>
<dbReference type="OrthoDB" id="5592979at2759"/>
<protein>
    <recommendedName>
        <fullName evidence="4">Vacuolar-sorting protein SNF7</fullName>
    </recommendedName>
    <alternativeName>
        <fullName evidence="5">Vacuolar protein-sorting-associated protein 32</fullName>
    </alternativeName>
</protein>
<dbReference type="GO" id="GO:1904669">
    <property type="term" value="P:ATP export"/>
    <property type="evidence" value="ECO:0007669"/>
    <property type="project" value="EnsemblFungi"/>
</dbReference>
<evidence type="ECO:0000256" key="4">
    <source>
        <dbReference type="ARBA" id="ARBA00040017"/>
    </source>
</evidence>
<sequence length="220" mass="24407">MWGWFGGAAAQKRKDAPKNAILMLRGQLDMLQKRERHLESQMAEQEAVARKNISTNKPVAKAALRRKKGHERNLEQTSAQIAQVEQQIYSIEAANINQETLNAMKNAGAAMKQIHGNLTIDKVDQTMDELREQHALGEEIATAITSAPIGEPIDEQDLEDELEGMEQEAMDERMLKTGPTPVGGELAKAPAVGNQPLKGKAQEEDDEEEELRKLQAEMAM</sequence>
<dbReference type="InterPro" id="IPR005024">
    <property type="entry name" value="Snf7_fam"/>
</dbReference>
<evidence type="ECO:0000256" key="5">
    <source>
        <dbReference type="ARBA" id="ARBA00042586"/>
    </source>
</evidence>
<evidence type="ECO:0000256" key="2">
    <source>
        <dbReference type="ARBA" id="ARBA00006190"/>
    </source>
</evidence>
<dbReference type="Proteomes" id="UP000030752">
    <property type="component" value="Unassembled WGS sequence"/>
</dbReference>
<reference evidence="8 9" key="1">
    <citation type="submission" date="2013-03" db="EMBL/GenBank/DDBJ databases">
        <title>The Genome Sequence of Phialophora europaea CBS 101466.</title>
        <authorList>
            <consortium name="The Broad Institute Genomics Platform"/>
            <person name="Cuomo C."/>
            <person name="de Hoog S."/>
            <person name="Gorbushina A."/>
            <person name="Walker B."/>
            <person name="Young S.K."/>
            <person name="Zeng Q."/>
            <person name="Gargeya S."/>
            <person name="Fitzgerald M."/>
            <person name="Haas B."/>
            <person name="Abouelleil A."/>
            <person name="Allen A.W."/>
            <person name="Alvarado L."/>
            <person name="Arachchi H.M."/>
            <person name="Berlin A.M."/>
            <person name="Chapman S.B."/>
            <person name="Gainer-Dewar J."/>
            <person name="Goldberg J."/>
            <person name="Griggs A."/>
            <person name="Gujja S."/>
            <person name="Hansen M."/>
            <person name="Howarth C."/>
            <person name="Imamovic A."/>
            <person name="Ireland A."/>
            <person name="Larimer J."/>
            <person name="McCowan C."/>
            <person name="Murphy C."/>
            <person name="Pearson M."/>
            <person name="Poon T.W."/>
            <person name="Priest M."/>
            <person name="Roberts A."/>
            <person name="Saif S."/>
            <person name="Shea T."/>
            <person name="Sisk P."/>
            <person name="Sykes S."/>
            <person name="Wortman J."/>
            <person name="Nusbaum C."/>
            <person name="Birren B."/>
        </authorList>
    </citation>
    <scope>NUCLEOTIDE SEQUENCE [LARGE SCALE GENOMIC DNA]</scope>
    <source>
        <strain evidence="8 9">CBS 101466</strain>
    </source>
</reference>
<comment type="subcellular location">
    <subcellularLocation>
        <location evidence="1">Endosome</location>
    </subcellularLocation>
</comment>
<dbReference type="GO" id="GO:0000815">
    <property type="term" value="C:ESCRT III complex"/>
    <property type="evidence" value="ECO:0007669"/>
    <property type="project" value="EnsemblFungi"/>
</dbReference>
<gene>
    <name evidence="8" type="ORF">HMPREF1541_02232</name>
</gene>
<dbReference type="HOGENOM" id="CLU_071097_1_0_1"/>
<dbReference type="GO" id="GO:0009898">
    <property type="term" value="C:cytoplasmic side of plasma membrane"/>
    <property type="evidence" value="ECO:0007669"/>
    <property type="project" value="TreeGrafter"/>
</dbReference>
<dbReference type="PANTHER" id="PTHR22761">
    <property type="entry name" value="CHARGED MULTIVESICULAR BODY PROTEIN"/>
    <property type="match status" value="1"/>
</dbReference>
<name>W2S547_CYPE1</name>
<dbReference type="InParanoid" id="W2S547"/>
<dbReference type="GO" id="GO:0070676">
    <property type="term" value="P:intralumenal vesicle formation"/>
    <property type="evidence" value="ECO:0007669"/>
    <property type="project" value="EnsemblFungi"/>
</dbReference>
<organism evidence="8 9">
    <name type="scientific">Cyphellophora europaea (strain CBS 101466)</name>
    <name type="common">Phialophora europaea</name>
    <dbReference type="NCBI Taxonomy" id="1220924"/>
    <lineage>
        <taxon>Eukaryota</taxon>
        <taxon>Fungi</taxon>
        <taxon>Dikarya</taxon>
        <taxon>Ascomycota</taxon>
        <taxon>Pezizomycotina</taxon>
        <taxon>Eurotiomycetes</taxon>
        <taxon>Chaetothyriomycetidae</taxon>
        <taxon>Chaetothyriales</taxon>
        <taxon>Cyphellophoraceae</taxon>
        <taxon>Cyphellophora</taxon>
    </lineage>
</organism>
<evidence type="ECO:0000256" key="1">
    <source>
        <dbReference type="ARBA" id="ARBA00004177"/>
    </source>
</evidence>
<dbReference type="GeneID" id="19969571"/>
<evidence type="ECO:0000313" key="8">
    <source>
        <dbReference type="EMBL" id="ETN43074.1"/>
    </source>
</evidence>
<dbReference type="PANTHER" id="PTHR22761:SF10">
    <property type="entry name" value="GH13992P"/>
    <property type="match status" value="1"/>
</dbReference>
<feature type="coiled-coil region" evidence="6">
    <location>
        <begin position="28"/>
        <end position="94"/>
    </location>
</feature>
<dbReference type="FunCoup" id="W2S547">
    <property type="interactions" value="634"/>
</dbReference>
<accession>W2S547</accession>
<dbReference type="GO" id="GO:0005771">
    <property type="term" value="C:multivesicular body"/>
    <property type="evidence" value="ECO:0007669"/>
    <property type="project" value="TreeGrafter"/>
</dbReference>
<evidence type="ECO:0000313" key="9">
    <source>
        <dbReference type="Proteomes" id="UP000030752"/>
    </source>
</evidence>
<keyword evidence="3" id="KW-0967">Endosome</keyword>
<proteinExistence type="inferred from homology"/>
<dbReference type="RefSeq" id="XP_008714810.1">
    <property type="nucleotide sequence ID" value="XM_008716588.1"/>
</dbReference>
<dbReference type="Pfam" id="PF03357">
    <property type="entry name" value="Snf7"/>
    <property type="match status" value="1"/>
</dbReference>
<feature type="compositionally biased region" description="Basic and acidic residues" evidence="7">
    <location>
        <begin position="210"/>
        <end position="220"/>
    </location>
</feature>
<dbReference type="Gene3D" id="1.10.287.1060">
    <property type="entry name" value="ESAT-6-like"/>
    <property type="match status" value="1"/>
</dbReference>
<dbReference type="GO" id="GO:0043328">
    <property type="term" value="P:protein transport to vacuole involved in ubiquitin-dependent protein catabolic process via the multivesicular body sorting pathway"/>
    <property type="evidence" value="ECO:0007669"/>
    <property type="project" value="EnsemblFungi"/>
</dbReference>
<dbReference type="eggNOG" id="KOG1656">
    <property type="taxonomic scope" value="Eukaryota"/>
</dbReference>
<dbReference type="GO" id="GO:0007031">
    <property type="term" value="P:peroxisome organization"/>
    <property type="evidence" value="ECO:0007669"/>
    <property type="project" value="EnsemblFungi"/>
</dbReference>
<dbReference type="GO" id="GO:0061709">
    <property type="term" value="P:reticulophagy"/>
    <property type="evidence" value="ECO:0007669"/>
    <property type="project" value="EnsemblFungi"/>
</dbReference>
<feature type="region of interest" description="Disordered" evidence="7">
    <location>
        <begin position="175"/>
        <end position="220"/>
    </location>
</feature>
<evidence type="ECO:0000256" key="7">
    <source>
        <dbReference type="SAM" id="MobiDB-lite"/>
    </source>
</evidence>
<dbReference type="VEuPathDB" id="FungiDB:HMPREF1541_02232"/>
<evidence type="ECO:0000256" key="3">
    <source>
        <dbReference type="ARBA" id="ARBA00022753"/>
    </source>
</evidence>
<comment type="similarity">
    <text evidence="2">Belongs to the SNF7 family.</text>
</comment>
<evidence type="ECO:0000256" key="6">
    <source>
        <dbReference type="SAM" id="Coils"/>
    </source>
</evidence>